<dbReference type="STRING" id="2017.SAMN05444320_103618"/>
<organism evidence="3 4">
    <name type="scientific">Streptoalloteichus hindustanus</name>
    <dbReference type="NCBI Taxonomy" id="2017"/>
    <lineage>
        <taxon>Bacteria</taxon>
        <taxon>Bacillati</taxon>
        <taxon>Actinomycetota</taxon>
        <taxon>Actinomycetes</taxon>
        <taxon>Pseudonocardiales</taxon>
        <taxon>Pseudonocardiaceae</taxon>
        <taxon>Streptoalloteichus</taxon>
    </lineage>
</organism>
<reference evidence="3 4" key="1">
    <citation type="submission" date="2016-11" db="EMBL/GenBank/DDBJ databases">
        <authorList>
            <person name="Jaros S."/>
            <person name="Januszkiewicz K."/>
            <person name="Wedrychowicz H."/>
        </authorList>
    </citation>
    <scope>NUCLEOTIDE SEQUENCE [LARGE SCALE GENOMIC DNA]</scope>
    <source>
        <strain evidence="3 4">DSM 44523</strain>
    </source>
</reference>
<keyword evidence="1" id="KW-1133">Transmembrane helix</keyword>
<dbReference type="Pfam" id="PF13906">
    <property type="entry name" value="AA_permease_C"/>
    <property type="match status" value="1"/>
</dbReference>
<evidence type="ECO:0000313" key="3">
    <source>
        <dbReference type="EMBL" id="SHF43143.1"/>
    </source>
</evidence>
<sequence length="57" mass="6705">MPVVPLVGIVFSLWLITELTATTWLRFGVWFLLGLVVYFAYSYRHSELAWTGRSKRR</sequence>
<protein>
    <submittedName>
        <fullName evidence="3">C-terminus of AA_permease</fullName>
    </submittedName>
</protein>
<name>A0A1M5BKK1_STRHI</name>
<gene>
    <name evidence="3" type="ORF">SAMN05444320_103618</name>
</gene>
<keyword evidence="1" id="KW-0472">Membrane</keyword>
<evidence type="ECO:0000256" key="1">
    <source>
        <dbReference type="SAM" id="Phobius"/>
    </source>
</evidence>
<feature type="transmembrane region" description="Helical" evidence="1">
    <location>
        <begin position="24"/>
        <end position="43"/>
    </location>
</feature>
<proteinExistence type="predicted"/>
<accession>A0A1M5BKK1</accession>
<feature type="domain" description="Cationic amino acid transporter C-terminal" evidence="2">
    <location>
        <begin position="1"/>
        <end position="46"/>
    </location>
</feature>
<dbReference type="Proteomes" id="UP000184501">
    <property type="component" value="Unassembled WGS sequence"/>
</dbReference>
<dbReference type="InterPro" id="IPR029485">
    <property type="entry name" value="CAT_C"/>
</dbReference>
<keyword evidence="1" id="KW-0812">Transmembrane</keyword>
<dbReference type="AlphaFoldDB" id="A0A1M5BKK1"/>
<evidence type="ECO:0000313" key="4">
    <source>
        <dbReference type="Proteomes" id="UP000184501"/>
    </source>
</evidence>
<keyword evidence="4" id="KW-1185">Reference proteome</keyword>
<evidence type="ECO:0000259" key="2">
    <source>
        <dbReference type="Pfam" id="PF13906"/>
    </source>
</evidence>
<dbReference type="EMBL" id="FQVN01000003">
    <property type="protein sequence ID" value="SHF43143.1"/>
    <property type="molecule type" value="Genomic_DNA"/>
</dbReference>